<feature type="compositionally biased region" description="Basic and acidic residues" evidence="1">
    <location>
        <begin position="22"/>
        <end position="37"/>
    </location>
</feature>
<comment type="caution">
    <text evidence="2">The sequence shown here is derived from an EMBL/GenBank/DDBJ whole genome shotgun (WGS) entry which is preliminary data.</text>
</comment>
<name>X1H2Z4_9ZZZZ</name>
<protein>
    <submittedName>
        <fullName evidence="2">Uncharacterized protein</fullName>
    </submittedName>
</protein>
<gene>
    <name evidence="2" type="ORF">S03H2_24566</name>
</gene>
<feature type="region of interest" description="Disordered" evidence="1">
    <location>
        <begin position="1"/>
        <end position="39"/>
    </location>
</feature>
<proteinExistence type="predicted"/>
<evidence type="ECO:0000313" key="2">
    <source>
        <dbReference type="EMBL" id="GAH39648.1"/>
    </source>
</evidence>
<accession>X1H2Z4</accession>
<sequence>SEKRLSSETPDQTWCADNLDSEPSKTADERTRSDDPHPYPTLMIVMYYTHDTILHQKR</sequence>
<feature type="non-terminal residue" evidence="2">
    <location>
        <position position="1"/>
    </location>
</feature>
<dbReference type="AlphaFoldDB" id="X1H2Z4"/>
<organism evidence="2">
    <name type="scientific">marine sediment metagenome</name>
    <dbReference type="NCBI Taxonomy" id="412755"/>
    <lineage>
        <taxon>unclassified sequences</taxon>
        <taxon>metagenomes</taxon>
        <taxon>ecological metagenomes</taxon>
    </lineage>
</organism>
<reference evidence="2" key="1">
    <citation type="journal article" date="2014" name="Front. Microbiol.">
        <title>High frequency of phylogenetically diverse reductive dehalogenase-homologous genes in deep subseafloor sedimentary metagenomes.</title>
        <authorList>
            <person name="Kawai M."/>
            <person name="Futagami T."/>
            <person name="Toyoda A."/>
            <person name="Takaki Y."/>
            <person name="Nishi S."/>
            <person name="Hori S."/>
            <person name="Arai W."/>
            <person name="Tsubouchi T."/>
            <person name="Morono Y."/>
            <person name="Uchiyama I."/>
            <person name="Ito T."/>
            <person name="Fujiyama A."/>
            <person name="Inagaki F."/>
            <person name="Takami H."/>
        </authorList>
    </citation>
    <scope>NUCLEOTIDE SEQUENCE</scope>
    <source>
        <strain evidence="2">Expedition CK06-06</strain>
    </source>
</reference>
<evidence type="ECO:0000256" key="1">
    <source>
        <dbReference type="SAM" id="MobiDB-lite"/>
    </source>
</evidence>
<dbReference type="EMBL" id="BARU01013681">
    <property type="protein sequence ID" value="GAH39648.1"/>
    <property type="molecule type" value="Genomic_DNA"/>
</dbReference>